<feature type="region of interest" description="Disordered" evidence="1">
    <location>
        <begin position="344"/>
        <end position="372"/>
    </location>
</feature>
<feature type="compositionally biased region" description="Low complexity" evidence="1">
    <location>
        <begin position="48"/>
        <end position="62"/>
    </location>
</feature>
<feature type="region of interest" description="Disordered" evidence="1">
    <location>
        <begin position="1"/>
        <end position="73"/>
    </location>
</feature>
<dbReference type="AlphaFoldDB" id="A0A444S203"/>
<feature type="compositionally biased region" description="Low complexity" evidence="1">
    <location>
        <begin position="558"/>
        <end position="570"/>
    </location>
</feature>
<accession>A0A444S203</accession>
<proteinExistence type="predicted"/>
<feature type="region of interest" description="Disordered" evidence="1">
    <location>
        <begin position="558"/>
        <end position="577"/>
    </location>
</feature>
<evidence type="ECO:0000256" key="1">
    <source>
        <dbReference type="SAM" id="MobiDB-lite"/>
    </source>
</evidence>
<feature type="compositionally biased region" description="Basic residues" evidence="1">
    <location>
        <begin position="354"/>
        <end position="369"/>
    </location>
</feature>
<dbReference type="EMBL" id="RSDZ01000036">
    <property type="protein sequence ID" value="RXG47443.1"/>
    <property type="molecule type" value="Genomic_DNA"/>
</dbReference>
<feature type="compositionally biased region" description="Low complexity" evidence="1">
    <location>
        <begin position="145"/>
        <end position="154"/>
    </location>
</feature>
<feature type="region of interest" description="Disordered" evidence="1">
    <location>
        <begin position="487"/>
        <end position="530"/>
    </location>
</feature>
<gene>
    <name evidence="2" type="ORF">VDGE_00120</name>
</gene>
<evidence type="ECO:0008006" key="4">
    <source>
        <dbReference type="Google" id="ProtNLM"/>
    </source>
</evidence>
<feature type="region of interest" description="Disordered" evidence="1">
    <location>
        <begin position="99"/>
        <end position="158"/>
    </location>
</feature>
<reference evidence="2 3" key="1">
    <citation type="submission" date="2018-12" db="EMBL/GenBank/DDBJ databases">
        <title>Genome of Verticillium dahliae isolate Getta Getta.</title>
        <authorList>
            <person name="Gardiner D.M."/>
        </authorList>
    </citation>
    <scope>NUCLEOTIDE SEQUENCE [LARGE SCALE GENOMIC DNA]</scope>
    <source>
        <strain evidence="2 3">Getta Getta</strain>
    </source>
</reference>
<dbReference type="Proteomes" id="UP000288725">
    <property type="component" value="Chromosome 2"/>
</dbReference>
<feature type="compositionally biased region" description="Polar residues" evidence="1">
    <location>
        <begin position="110"/>
        <end position="122"/>
    </location>
</feature>
<evidence type="ECO:0000313" key="2">
    <source>
        <dbReference type="EMBL" id="RXG47443.1"/>
    </source>
</evidence>
<sequence length="712" mass="78779">MTSTHPGRQPSVSEAGSQLTARPRFSRDDSMPGGMGLPNSPRHKFSDSHSSLSSYTSSTMHSGCHSRISSMSTVSGGVQPFNSLLNDMPSFETKLGEAQQMDSVPPSLELRSQSPRTATSPSALEEAGDKDPRRPSSPSDAILITRGTGSSRSSPTEDFRSVIPEIKCMYIENCDTGSQPRKAISHIFGRNKLCTRMIPPHVWVHYCRKHYQRSRYRNGHEYAKLQIDLVEQQIERVQEWSDANKRAGTSGVVTSWSLAIRKREQKRLDDKQESRKRSYQDESEDEAADGAVMNGTAVPQWLLDRCGNNYSTETIMSVVQQLKSEIHGNHLSQIPDIEILPAISSDGNEDKPKAQLKRKTSGGTGHKRSQSMGVALRHDIHPPPAMARRISQPLGHWEADMFENPVEKRQRLAQMDAGYFAERHNMVGVPRAAERTVPNVRRMQVAHRPAFGNIRENYPEEEYYPAGQQAFGSPYMYGAGGQVVTTSGGAAGGPLPAPTPQRRPSQSMASHLEANSSMAGYQDPRRPIHQRSHSEVGAFYTGSSNAYRPASSSEYPAPGYGYGPGPDYDASYNPGFSRREEDDMFIAGQPVSQGMGQPPAGNYYQDATVHRQYGYDTSPYHSGMNATARMAAPPATKHGRHQSSPNVVRGMQQHRGAPSHAYAALPNMPARFEQPYEQQHLDQSRVSYGAPVVHRRPVMEDESTRDAYGVRQ</sequence>
<feature type="compositionally biased region" description="Polar residues" evidence="1">
    <location>
        <begin position="1"/>
        <end position="20"/>
    </location>
</feature>
<protein>
    <recommendedName>
        <fullName evidence="4">ORP1 protein</fullName>
    </recommendedName>
</protein>
<evidence type="ECO:0000313" key="3">
    <source>
        <dbReference type="Proteomes" id="UP000288725"/>
    </source>
</evidence>
<feature type="region of interest" description="Disordered" evidence="1">
    <location>
        <begin position="265"/>
        <end position="291"/>
    </location>
</feature>
<feature type="compositionally biased region" description="Polar residues" evidence="1">
    <location>
        <begin position="502"/>
        <end position="519"/>
    </location>
</feature>
<comment type="caution">
    <text evidence="2">The sequence shown here is derived from an EMBL/GenBank/DDBJ whole genome shotgun (WGS) entry which is preliminary data.</text>
</comment>
<organism evidence="2 3">
    <name type="scientific">Verticillium dahliae</name>
    <name type="common">Verticillium wilt</name>
    <dbReference type="NCBI Taxonomy" id="27337"/>
    <lineage>
        <taxon>Eukaryota</taxon>
        <taxon>Fungi</taxon>
        <taxon>Dikarya</taxon>
        <taxon>Ascomycota</taxon>
        <taxon>Pezizomycotina</taxon>
        <taxon>Sordariomycetes</taxon>
        <taxon>Hypocreomycetidae</taxon>
        <taxon>Glomerellales</taxon>
        <taxon>Plectosphaerellaceae</taxon>
        <taxon>Verticillium</taxon>
    </lineage>
</organism>
<feature type="compositionally biased region" description="Basic and acidic residues" evidence="1">
    <location>
        <begin position="266"/>
        <end position="280"/>
    </location>
</feature>
<feature type="region of interest" description="Disordered" evidence="1">
    <location>
        <begin position="677"/>
        <end position="712"/>
    </location>
</feature>
<name>A0A444S203_VERDA</name>